<protein>
    <recommendedName>
        <fullName evidence="4">Malate dehydrogenase</fullName>
    </recommendedName>
</protein>
<dbReference type="EMBL" id="QGMK01001118">
    <property type="protein sequence ID" value="TVY73310.1"/>
    <property type="molecule type" value="Genomic_DNA"/>
</dbReference>
<feature type="signal peptide" evidence="1">
    <location>
        <begin position="1"/>
        <end position="22"/>
    </location>
</feature>
<dbReference type="PANTHER" id="PTHR35567">
    <property type="entry name" value="MALATE DEHYDROGENASE (AFU_ORTHOLOGUE AFUA_2G13800)"/>
    <property type="match status" value="1"/>
</dbReference>
<evidence type="ECO:0000313" key="2">
    <source>
        <dbReference type="EMBL" id="TVY73310.1"/>
    </source>
</evidence>
<gene>
    <name evidence="2" type="ORF">LSUE1_G006973</name>
</gene>
<feature type="chain" id="PRO_5035722436" description="Malate dehydrogenase" evidence="1">
    <location>
        <begin position="23"/>
        <end position="236"/>
    </location>
</feature>
<evidence type="ECO:0000313" key="3">
    <source>
        <dbReference type="Proteomes" id="UP000469558"/>
    </source>
</evidence>
<proteinExistence type="predicted"/>
<dbReference type="AlphaFoldDB" id="A0A8T9C2Z0"/>
<keyword evidence="1" id="KW-0732">Signal</keyword>
<reference evidence="2 3" key="1">
    <citation type="submission" date="2018-05" db="EMBL/GenBank/DDBJ databases">
        <title>Genome sequencing and assembly of the regulated plant pathogen Lachnellula willkommii and related sister species for the development of diagnostic species identification markers.</title>
        <authorList>
            <person name="Giroux E."/>
            <person name="Bilodeau G."/>
        </authorList>
    </citation>
    <scope>NUCLEOTIDE SEQUENCE [LARGE SCALE GENOMIC DNA]</scope>
    <source>
        <strain evidence="2 3">CBS 268.59</strain>
    </source>
</reference>
<dbReference type="OrthoDB" id="1859733at2759"/>
<name>A0A8T9C2Z0_9HELO</name>
<evidence type="ECO:0000256" key="1">
    <source>
        <dbReference type="SAM" id="SignalP"/>
    </source>
</evidence>
<dbReference type="InterPro" id="IPR021851">
    <property type="entry name" value="DUF3455"/>
</dbReference>
<keyword evidence="3" id="KW-1185">Reference proteome</keyword>
<organism evidence="2 3">
    <name type="scientific">Lachnellula suecica</name>
    <dbReference type="NCBI Taxonomy" id="602035"/>
    <lineage>
        <taxon>Eukaryota</taxon>
        <taxon>Fungi</taxon>
        <taxon>Dikarya</taxon>
        <taxon>Ascomycota</taxon>
        <taxon>Pezizomycotina</taxon>
        <taxon>Leotiomycetes</taxon>
        <taxon>Helotiales</taxon>
        <taxon>Lachnaceae</taxon>
        <taxon>Lachnellula</taxon>
    </lineage>
</organism>
<comment type="caution">
    <text evidence="2">The sequence shown here is derived from an EMBL/GenBank/DDBJ whole genome shotgun (WGS) entry which is preliminary data.</text>
</comment>
<accession>A0A8T9C2Z0</accession>
<dbReference type="Pfam" id="PF11937">
    <property type="entry name" value="DUF3455"/>
    <property type="match status" value="1"/>
</dbReference>
<evidence type="ECO:0008006" key="4">
    <source>
        <dbReference type="Google" id="ProtNLM"/>
    </source>
</evidence>
<sequence>MPSFSTILKSLALATVLNLASASPIELAPRAVPTTACKPVIKPTAAAPTVPASGNDPDLPTTDLALQYVAIGRGTQNYTCAGAGANSSATGAIATLYDVTSLAYANINMVNAMPPNVVTMPVPAPGSTLMTTAGPVPALGNHYFDAASTPTFNLSSAGKILYGKKSGDVLAPAGANAGPAGTGAVDWLQLVAKPAPYVSNGVSLVYRVETAGGMPPACTKAETLIVQYAAEYWFYN</sequence>
<dbReference type="PANTHER" id="PTHR35567:SF3">
    <property type="entry name" value="MALATE DEHYDROGENASE"/>
    <property type="match status" value="1"/>
</dbReference>
<dbReference type="Proteomes" id="UP000469558">
    <property type="component" value="Unassembled WGS sequence"/>
</dbReference>